<evidence type="ECO:0000313" key="4">
    <source>
        <dbReference type="Proteomes" id="UP000014148"/>
    </source>
</evidence>
<proteinExistence type="predicted"/>
<name>R2RGQ8_9ENTE</name>
<sequence>MIDGRECYDPNMVPINEFSKSLSWPPTYIQCDCDKIIGRSQYGNGSYYWKCEECGKVFSMRIGSIVEN</sequence>
<reference evidence="1 3" key="1">
    <citation type="submission" date="2013-02" db="EMBL/GenBank/DDBJ databases">
        <title>The Genome Sequence of Enterococcus malodoratus ATCC_43197.</title>
        <authorList>
            <consortium name="The Broad Institute Genome Sequencing Platform"/>
            <consortium name="The Broad Institute Genome Sequencing Center for Infectious Disease"/>
            <person name="Earl A.M."/>
            <person name="Gilmore M.S."/>
            <person name="Lebreton F."/>
            <person name="Walker B."/>
            <person name="Young S.K."/>
            <person name="Zeng Q."/>
            <person name="Gargeya S."/>
            <person name="Fitzgerald M."/>
            <person name="Haas B."/>
            <person name="Abouelleil A."/>
            <person name="Alvarado L."/>
            <person name="Arachchi H.M."/>
            <person name="Berlin A.M."/>
            <person name="Chapman S.B."/>
            <person name="Dewar J."/>
            <person name="Goldberg J."/>
            <person name="Griggs A."/>
            <person name="Gujja S."/>
            <person name="Hansen M."/>
            <person name="Howarth C."/>
            <person name="Imamovic A."/>
            <person name="Larimer J."/>
            <person name="McCowan C."/>
            <person name="Murphy C."/>
            <person name="Neiman D."/>
            <person name="Pearson M."/>
            <person name="Priest M."/>
            <person name="Roberts A."/>
            <person name="Saif S."/>
            <person name="Shea T."/>
            <person name="Sisk P."/>
            <person name="Sykes S."/>
            <person name="Wortman J."/>
            <person name="Nusbaum C."/>
            <person name="Birren B."/>
        </authorList>
    </citation>
    <scope>NUCLEOTIDE SEQUENCE [LARGE SCALE GENOMIC DNA]</scope>
    <source>
        <strain evidence="1 3">ATCC 43197</strain>
    </source>
</reference>
<dbReference type="EMBL" id="ASWA01000006">
    <property type="protein sequence ID" value="EOT63187.1"/>
    <property type="molecule type" value="Genomic_DNA"/>
</dbReference>
<dbReference type="AlphaFoldDB" id="R2RGQ8"/>
<dbReference type="EMBL" id="AJAK01000001">
    <property type="protein sequence ID" value="EOH82885.1"/>
    <property type="molecule type" value="Genomic_DNA"/>
</dbReference>
<evidence type="ECO:0000313" key="1">
    <source>
        <dbReference type="EMBL" id="EOH82885.1"/>
    </source>
</evidence>
<gene>
    <name evidence="2" type="ORF">I585_04541</name>
    <name evidence="1" type="ORF">UAI_00003</name>
</gene>
<dbReference type="Proteomes" id="UP000014148">
    <property type="component" value="Unassembled WGS sequence"/>
</dbReference>
<comment type="caution">
    <text evidence="1">The sequence shown here is derived from an EMBL/GenBank/DDBJ whole genome shotgun (WGS) entry which is preliminary data.</text>
</comment>
<reference evidence="2 4" key="2">
    <citation type="submission" date="2013-03" db="EMBL/GenBank/DDBJ databases">
        <title>The Genome Sequence of Enterococcus malodoratus ATCC_43197 (PacBio/Illumina hybrid assembly).</title>
        <authorList>
            <consortium name="The Broad Institute Genomics Platform"/>
            <consortium name="The Broad Institute Genome Sequencing Center for Infectious Disease"/>
            <person name="Earl A."/>
            <person name="Russ C."/>
            <person name="Gilmore M."/>
            <person name="Surin D."/>
            <person name="Walker B."/>
            <person name="Young S."/>
            <person name="Zeng Q."/>
            <person name="Gargeya S."/>
            <person name="Fitzgerald M."/>
            <person name="Haas B."/>
            <person name="Abouelleil A."/>
            <person name="Allen A.W."/>
            <person name="Alvarado L."/>
            <person name="Arachchi H.M."/>
            <person name="Berlin A.M."/>
            <person name="Chapman S.B."/>
            <person name="Gainer-Dewar J."/>
            <person name="Goldberg J."/>
            <person name="Griggs A."/>
            <person name="Gujja S."/>
            <person name="Hansen M."/>
            <person name="Howarth C."/>
            <person name="Imamovic A."/>
            <person name="Ireland A."/>
            <person name="Larimer J."/>
            <person name="McCowan C."/>
            <person name="Murphy C."/>
            <person name="Pearson M."/>
            <person name="Poon T.W."/>
            <person name="Priest M."/>
            <person name="Roberts A."/>
            <person name="Saif S."/>
            <person name="Shea T."/>
            <person name="Sisk P."/>
            <person name="Sykes S."/>
            <person name="Wortman J."/>
            <person name="Nusbaum C."/>
            <person name="Birren B."/>
        </authorList>
    </citation>
    <scope>NUCLEOTIDE SEQUENCE [LARGE SCALE GENOMIC DNA]</scope>
    <source>
        <strain evidence="2 4">ATCC 43197</strain>
    </source>
</reference>
<evidence type="ECO:0000313" key="3">
    <source>
        <dbReference type="Proteomes" id="UP000013783"/>
    </source>
</evidence>
<accession>R2RGQ8</accession>
<organism evidence="1 3">
    <name type="scientific">Enterococcus malodoratus ATCC 43197</name>
    <dbReference type="NCBI Taxonomy" id="1158601"/>
    <lineage>
        <taxon>Bacteria</taxon>
        <taxon>Bacillati</taxon>
        <taxon>Bacillota</taxon>
        <taxon>Bacilli</taxon>
        <taxon>Lactobacillales</taxon>
        <taxon>Enterococcaceae</taxon>
        <taxon>Enterococcus</taxon>
    </lineage>
</organism>
<protein>
    <submittedName>
        <fullName evidence="1">Uncharacterized protein</fullName>
    </submittedName>
</protein>
<dbReference type="Proteomes" id="UP000013783">
    <property type="component" value="Unassembled WGS sequence"/>
</dbReference>
<evidence type="ECO:0000313" key="2">
    <source>
        <dbReference type="EMBL" id="EOT63187.1"/>
    </source>
</evidence>
<dbReference type="RefSeq" id="WP_010738915.1">
    <property type="nucleotide sequence ID" value="NZ_KB946245.1"/>
</dbReference>
<dbReference type="OrthoDB" id="2193658at2"/>
<keyword evidence="4" id="KW-1185">Reference proteome</keyword>